<dbReference type="EMBL" id="JACHJL010000022">
    <property type="protein sequence ID" value="MBB5939208.1"/>
    <property type="molecule type" value="Genomic_DNA"/>
</dbReference>
<dbReference type="RefSeq" id="WP_312867097.1">
    <property type="nucleotide sequence ID" value="NZ_JACHJL010000022.1"/>
</dbReference>
<evidence type="ECO:0000313" key="1">
    <source>
        <dbReference type="EMBL" id="MBB5939208.1"/>
    </source>
</evidence>
<organism evidence="1 2">
    <name type="scientific">Streptomyces zagrosensis</name>
    <dbReference type="NCBI Taxonomy" id="1042984"/>
    <lineage>
        <taxon>Bacteria</taxon>
        <taxon>Bacillati</taxon>
        <taxon>Actinomycetota</taxon>
        <taxon>Actinomycetes</taxon>
        <taxon>Kitasatosporales</taxon>
        <taxon>Streptomycetaceae</taxon>
        <taxon>Streptomyces</taxon>
    </lineage>
</organism>
<gene>
    <name evidence="1" type="ORF">FHS42_006301</name>
</gene>
<sequence length="82" mass="9512">MRDARARALDEDDAVTLEYVKALYSDFVSTMEETKSNRDLRRPDWMHIIRSQAFANLWSKAYKAYDEGLTLVKVCGADELHL</sequence>
<evidence type="ECO:0000313" key="2">
    <source>
        <dbReference type="Proteomes" id="UP000588098"/>
    </source>
</evidence>
<keyword evidence="2" id="KW-1185">Reference proteome</keyword>
<comment type="caution">
    <text evidence="1">The sequence shown here is derived from an EMBL/GenBank/DDBJ whole genome shotgun (WGS) entry which is preliminary data.</text>
</comment>
<dbReference type="AlphaFoldDB" id="A0A7W9QGC0"/>
<proteinExistence type="predicted"/>
<accession>A0A7W9QGC0</accession>
<reference evidence="1 2" key="1">
    <citation type="submission" date="2020-08" db="EMBL/GenBank/DDBJ databases">
        <title>Genomic Encyclopedia of Type Strains, Phase III (KMG-III): the genomes of soil and plant-associated and newly described type strains.</title>
        <authorList>
            <person name="Whitman W."/>
        </authorList>
    </citation>
    <scope>NUCLEOTIDE SEQUENCE [LARGE SCALE GENOMIC DNA]</scope>
    <source>
        <strain evidence="1 2">CECT 8305</strain>
    </source>
</reference>
<name>A0A7W9QGC0_9ACTN</name>
<dbReference type="Proteomes" id="UP000588098">
    <property type="component" value="Unassembled WGS sequence"/>
</dbReference>
<protein>
    <submittedName>
        <fullName evidence="1">Uncharacterized protein</fullName>
    </submittedName>
</protein>